<evidence type="ECO:0000313" key="3">
    <source>
        <dbReference type="Proteomes" id="UP000814176"/>
    </source>
</evidence>
<evidence type="ECO:0000313" key="2">
    <source>
        <dbReference type="EMBL" id="KAH9835300.1"/>
    </source>
</evidence>
<proteinExistence type="predicted"/>
<keyword evidence="3" id="KW-1185">Reference proteome</keyword>
<protein>
    <recommendedName>
        <fullName evidence="4">F-box domain-containing protein</fullName>
    </recommendedName>
</protein>
<dbReference type="Gene3D" id="3.80.10.10">
    <property type="entry name" value="Ribonuclease Inhibitor"/>
    <property type="match status" value="1"/>
</dbReference>
<evidence type="ECO:0008006" key="4">
    <source>
        <dbReference type="Google" id="ProtNLM"/>
    </source>
</evidence>
<sequence length="495" mass="55332">MYTESTSHVDEGVGADQVDLKNADNSLGSDSDEGLNTDSTDDDYIGPWRVPRSLHGSLPLDLSDRIPLEIIESIIDCMVQAALVPTAQVCRAWYPRARHNLYSTIRLQSRRCYDLLVQQVRTSPRVKQRLATTDGLIVTHFIERKGDNIPFLDALPLVFADALPALRVLSIEGALRPVMHPSFYLGLLQFKHIVSLRLSAVELSNITQLERIIFACPHVAELGLDRVTLVSGATPVRWGSSRPAHTRSRIASTTSLRRLDFKLSLSSGSLLASVSIVDWLVSSAICTSLRDLEWAVRGPMGAIGHMKHGAFNAQLDRLLETTGTSLSSFEEQWPGLSVGSVIVPNLVHNRALRYWTFTVNINRDQLEDGWSAVATHLRMLLSTVRSYKLQCITIRLGAIIRNEQPALPNTKELSPPQERFVSRTQLRRLHNVMVQPYFGALTAVHVAHPVFYHEGTRCKGNPRDAENIRTDVQQLLGPWHDRGLVKFSHMPDPYV</sequence>
<evidence type="ECO:0000256" key="1">
    <source>
        <dbReference type="SAM" id="MobiDB-lite"/>
    </source>
</evidence>
<dbReference type="InterPro" id="IPR032675">
    <property type="entry name" value="LRR_dom_sf"/>
</dbReference>
<dbReference type="RefSeq" id="XP_047777733.1">
    <property type="nucleotide sequence ID" value="XM_047927575.1"/>
</dbReference>
<dbReference type="Proteomes" id="UP000814176">
    <property type="component" value="Unassembled WGS sequence"/>
</dbReference>
<feature type="compositionally biased region" description="Acidic residues" evidence="1">
    <location>
        <begin position="30"/>
        <end position="42"/>
    </location>
</feature>
<gene>
    <name evidence="2" type="ORF">C8Q71DRAFT_858944</name>
</gene>
<feature type="region of interest" description="Disordered" evidence="1">
    <location>
        <begin position="1"/>
        <end position="42"/>
    </location>
</feature>
<reference evidence="2 3" key="1">
    <citation type="journal article" date="2021" name="Environ. Microbiol.">
        <title>Gene family expansions and transcriptome signatures uncover fungal adaptations to wood decay.</title>
        <authorList>
            <person name="Hage H."/>
            <person name="Miyauchi S."/>
            <person name="Viragh M."/>
            <person name="Drula E."/>
            <person name="Min B."/>
            <person name="Chaduli D."/>
            <person name="Navarro D."/>
            <person name="Favel A."/>
            <person name="Norest M."/>
            <person name="Lesage-Meessen L."/>
            <person name="Balint B."/>
            <person name="Merenyi Z."/>
            <person name="de Eugenio L."/>
            <person name="Morin E."/>
            <person name="Martinez A.T."/>
            <person name="Baldrian P."/>
            <person name="Stursova M."/>
            <person name="Martinez M.J."/>
            <person name="Novotny C."/>
            <person name="Magnuson J.K."/>
            <person name="Spatafora J.W."/>
            <person name="Maurice S."/>
            <person name="Pangilinan J."/>
            <person name="Andreopoulos W."/>
            <person name="LaButti K."/>
            <person name="Hundley H."/>
            <person name="Na H."/>
            <person name="Kuo A."/>
            <person name="Barry K."/>
            <person name="Lipzen A."/>
            <person name="Henrissat B."/>
            <person name="Riley R."/>
            <person name="Ahrendt S."/>
            <person name="Nagy L.G."/>
            <person name="Grigoriev I.V."/>
            <person name="Martin F."/>
            <person name="Rosso M.N."/>
        </authorList>
    </citation>
    <scope>NUCLEOTIDE SEQUENCE [LARGE SCALE GENOMIC DNA]</scope>
    <source>
        <strain evidence="2 3">CIRM-BRFM 1785</strain>
    </source>
</reference>
<dbReference type="EMBL" id="JADCUA010000013">
    <property type="protein sequence ID" value="KAH9835300.1"/>
    <property type="molecule type" value="Genomic_DNA"/>
</dbReference>
<organism evidence="2 3">
    <name type="scientific">Rhodofomes roseus</name>
    <dbReference type="NCBI Taxonomy" id="34475"/>
    <lineage>
        <taxon>Eukaryota</taxon>
        <taxon>Fungi</taxon>
        <taxon>Dikarya</taxon>
        <taxon>Basidiomycota</taxon>
        <taxon>Agaricomycotina</taxon>
        <taxon>Agaricomycetes</taxon>
        <taxon>Polyporales</taxon>
        <taxon>Rhodofomes</taxon>
    </lineage>
</organism>
<accession>A0ABQ8KD82</accession>
<dbReference type="GeneID" id="72008307"/>
<comment type="caution">
    <text evidence="2">The sequence shown here is derived from an EMBL/GenBank/DDBJ whole genome shotgun (WGS) entry which is preliminary data.</text>
</comment>
<name>A0ABQ8KD82_9APHY</name>